<evidence type="ECO:0000313" key="1">
    <source>
        <dbReference type="EMBL" id="SEN77856.1"/>
    </source>
</evidence>
<dbReference type="STRING" id="1173111.SAMN05444955_12319"/>
<protein>
    <recommendedName>
        <fullName evidence="3">Stress protein</fullName>
    </recommendedName>
</protein>
<dbReference type="Proteomes" id="UP000199695">
    <property type="component" value="Unassembled WGS sequence"/>
</dbReference>
<dbReference type="AlphaFoldDB" id="A0A1H8JC18"/>
<name>A0A1H8JC18_9BACL</name>
<gene>
    <name evidence="1" type="ORF">SAMN05444955_12319</name>
</gene>
<keyword evidence="2" id="KW-1185">Reference proteome</keyword>
<reference evidence="1 2" key="1">
    <citation type="submission" date="2016-10" db="EMBL/GenBank/DDBJ databases">
        <authorList>
            <person name="de Groot N.N."/>
        </authorList>
    </citation>
    <scope>NUCLEOTIDE SEQUENCE [LARGE SCALE GENOMIC DNA]</scope>
    <source>
        <strain evidence="1 2">DSM 46701</strain>
    </source>
</reference>
<evidence type="ECO:0000313" key="2">
    <source>
        <dbReference type="Proteomes" id="UP000199695"/>
    </source>
</evidence>
<proteinExistence type="predicted"/>
<accession>A0A1H8JC18</accession>
<dbReference type="OrthoDB" id="3078607at2"/>
<evidence type="ECO:0008006" key="3">
    <source>
        <dbReference type="Google" id="ProtNLM"/>
    </source>
</evidence>
<organism evidence="1 2">
    <name type="scientific">Lihuaxuella thermophila</name>
    <dbReference type="NCBI Taxonomy" id="1173111"/>
    <lineage>
        <taxon>Bacteria</taxon>
        <taxon>Bacillati</taxon>
        <taxon>Bacillota</taxon>
        <taxon>Bacilli</taxon>
        <taxon>Bacillales</taxon>
        <taxon>Thermoactinomycetaceae</taxon>
        <taxon>Lihuaxuella</taxon>
    </lineage>
</organism>
<dbReference type="RefSeq" id="WP_089973180.1">
    <property type="nucleotide sequence ID" value="NZ_FOCQ01000023.1"/>
</dbReference>
<dbReference type="EMBL" id="FOCQ01000023">
    <property type="protein sequence ID" value="SEN77856.1"/>
    <property type="molecule type" value="Genomic_DNA"/>
</dbReference>
<dbReference type="PROSITE" id="PS51257">
    <property type="entry name" value="PROKAR_LIPOPROTEIN"/>
    <property type="match status" value="1"/>
</dbReference>
<sequence>MSRIIFFAITLLSLILGGCSDQNQSLTVDDVLQKFKAAGLEAENPREMTKDDYGLAPMKAKEAKRFFIPSLGENAGGRIFSFDNAADLKQTKEFYDRMGKESAMLFSWTIEKDNILVQINGDLPEEKFKQYKKALENAK</sequence>